<dbReference type="AlphaFoldDB" id="A0A836M2S0"/>
<protein>
    <submittedName>
        <fullName evidence="2">Methyltransferase domain protein</fullName>
    </submittedName>
</protein>
<gene>
    <name evidence="2" type="ORF">J572_1761</name>
</gene>
<accession>A0A836M2S0</accession>
<dbReference type="Proteomes" id="UP000027309">
    <property type="component" value="Unassembled WGS sequence"/>
</dbReference>
<dbReference type="GO" id="GO:0008168">
    <property type="term" value="F:methyltransferase activity"/>
    <property type="evidence" value="ECO:0007669"/>
    <property type="project" value="UniProtKB-KW"/>
</dbReference>
<proteinExistence type="predicted"/>
<dbReference type="GO" id="GO:0032259">
    <property type="term" value="P:methylation"/>
    <property type="evidence" value="ECO:0007669"/>
    <property type="project" value="UniProtKB-KW"/>
</dbReference>
<keyword evidence="2" id="KW-0489">Methyltransferase</keyword>
<evidence type="ECO:0000313" key="3">
    <source>
        <dbReference type="Proteomes" id="UP000027309"/>
    </source>
</evidence>
<reference evidence="2 3" key="1">
    <citation type="submission" date="2014-04" db="EMBL/GenBank/DDBJ databases">
        <title>Comparative genomics and transcriptomics to identify genetic mechanisms underlying the emergence of carbapenem resistant Acinetobacter baumannii (CRAb).</title>
        <authorList>
            <person name="Harris A.D."/>
            <person name="Johnson K.J."/>
            <person name="George J."/>
            <person name="Nadendla S."/>
            <person name="Daugherty S.C."/>
            <person name="Parankush S."/>
            <person name="Sadzewicz L."/>
            <person name="Tallon L."/>
            <person name="Sengamalay N."/>
            <person name="Hazen T.H."/>
            <person name="Rasko D.A."/>
        </authorList>
    </citation>
    <scope>NUCLEOTIDE SEQUENCE [LARGE SCALE GENOMIC DNA]</scope>
    <source>
        <strain evidence="2 3">1499986</strain>
    </source>
</reference>
<organism evidence="2 3">
    <name type="scientific">Acinetobacter baumannii 1499986</name>
    <dbReference type="NCBI Taxonomy" id="1310673"/>
    <lineage>
        <taxon>Bacteria</taxon>
        <taxon>Pseudomonadati</taxon>
        <taxon>Pseudomonadota</taxon>
        <taxon>Gammaproteobacteria</taxon>
        <taxon>Moraxellales</taxon>
        <taxon>Moraxellaceae</taxon>
        <taxon>Acinetobacter</taxon>
        <taxon>Acinetobacter calcoaceticus/baumannii complex</taxon>
    </lineage>
</organism>
<sequence length="202" mass="23430">MSVFSFEQEQQFFHEIKQMLDQQTFERLILSQYKGELTQLEKITFRVVELHGKKQLSALYHHTTQDVTKNYSFEDGLEQIAVLITQCKQANLFATHQEIQLKKNKKKAMLNMGKKHSVTTVPTVQAHDREKQRYVQQGSAFLKELGITDEKAQIIPSMARKWKQINKFIEIFASAYEQIDAEQKELNIVDFGSGKGYLTLGL</sequence>
<evidence type="ECO:0000313" key="2">
    <source>
        <dbReference type="EMBL" id="KCY01809.1"/>
    </source>
</evidence>
<evidence type="ECO:0000259" key="1">
    <source>
        <dbReference type="Pfam" id="PF13679"/>
    </source>
</evidence>
<dbReference type="Pfam" id="PF13679">
    <property type="entry name" value="Methyltransf_32"/>
    <property type="match status" value="1"/>
</dbReference>
<dbReference type="InterPro" id="IPR025714">
    <property type="entry name" value="Methyltranfer_dom"/>
</dbReference>
<comment type="caution">
    <text evidence="2">The sequence shown here is derived from an EMBL/GenBank/DDBJ whole genome shotgun (WGS) entry which is preliminary data.</text>
</comment>
<feature type="domain" description="Methyltransferase" evidence="1">
    <location>
        <begin position="160"/>
        <end position="200"/>
    </location>
</feature>
<dbReference type="EMBL" id="JMOA01000018">
    <property type="protein sequence ID" value="KCY01809.1"/>
    <property type="molecule type" value="Genomic_DNA"/>
</dbReference>
<name>A0A836M2S0_ACIBA</name>
<keyword evidence="2" id="KW-0808">Transferase</keyword>